<sequence length="260" mass="29236">MNSQITSAFYSPVNFKMLIAHNYGFNLTAYLTSCSLLQRCRKKVKLQYIENDTARRVTYKKRVKGILKKTQELSVLCGVDACAVVYGPYDQAPIVWPSSEIEASRILMEFRRKPDIDQTQRKLTQESFLRQSVTKSEERLVRLQRRSREMEMENVTSDLLSGNPIHQVPFGDLGDLIWVIEDKLRTIQHRIRVMDGPDNNAPNAANLSVNPNLNLNAPLGNEIAGGFNAIMGGVNAMMGVNGSVSVEMQANPSNLQHLSH</sequence>
<dbReference type="Proteomes" id="UP001443914">
    <property type="component" value="Unassembled WGS sequence"/>
</dbReference>
<dbReference type="Pfam" id="PF00319">
    <property type="entry name" value="SRF-TF"/>
    <property type="match status" value="1"/>
</dbReference>
<dbReference type="Gene3D" id="3.40.1810.10">
    <property type="entry name" value="Transcription factor, MADS-box"/>
    <property type="match status" value="1"/>
</dbReference>
<feature type="domain" description="MADS-box" evidence="6">
    <location>
        <begin position="39"/>
        <end position="87"/>
    </location>
</feature>
<dbReference type="PRINTS" id="PR00404">
    <property type="entry name" value="MADSDOMAIN"/>
</dbReference>
<evidence type="ECO:0000256" key="4">
    <source>
        <dbReference type="ARBA" id="ARBA00023163"/>
    </source>
</evidence>
<evidence type="ECO:0000256" key="5">
    <source>
        <dbReference type="ARBA" id="ARBA00023242"/>
    </source>
</evidence>
<keyword evidence="3" id="KW-0238">DNA-binding</keyword>
<keyword evidence="4" id="KW-0804">Transcription</keyword>
<keyword evidence="5" id="KW-0539">Nucleus</keyword>
<dbReference type="CDD" id="cd00266">
    <property type="entry name" value="MADS_SRF_like"/>
    <property type="match status" value="1"/>
</dbReference>
<name>A0AAW1H7V7_SAPOF</name>
<dbReference type="GO" id="GO:0046983">
    <property type="term" value="F:protein dimerization activity"/>
    <property type="evidence" value="ECO:0007669"/>
    <property type="project" value="InterPro"/>
</dbReference>
<evidence type="ECO:0000259" key="6">
    <source>
        <dbReference type="PROSITE" id="PS50066"/>
    </source>
</evidence>
<evidence type="ECO:0000313" key="8">
    <source>
        <dbReference type="Proteomes" id="UP001443914"/>
    </source>
</evidence>
<organism evidence="7 8">
    <name type="scientific">Saponaria officinalis</name>
    <name type="common">Common soapwort</name>
    <name type="synonym">Lychnis saponaria</name>
    <dbReference type="NCBI Taxonomy" id="3572"/>
    <lineage>
        <taxon>Eukaryota</taxon>
        <taxon>Viridiplantae</taxon>
        <taxon>Streptophyta</taxon>
        <taxon>Embryophyta</taxon>
        <taxon>Tracheophyta</taxon>
        <taxon>Spermatophyta</taxon>
        <taxon>Magnoliopsida</taxon>
        <taxon>eudicotyledons</taxon>
        <taxon>Gunneridae</taxon>
        <taxon>Pentapetalae</taxon>
        <taxon>Caryophyllales</taxon>
        <taxon>Caryophyllaceae</taxon>
        <taxon>Caryophylleae</taxon>
        <taxon>Saponaria</taxon>
    </lineage>
</organism>
<evidence type="ECO:0000256" key="1">
    <source>
        <dbReference type="ARBA" id="ARBA00004123"/>
    </source>
</evidence>
<dbReference type="InterPro" id="IPR002100">
    <property type="entry name" value="TF_MADSbox"/>
</dbReference>
<proteinExistence type="predicted"/>
<accession>A0AAW1H7V7</accession>
<dbReference type="GO" id="GO:0000987">
    <property type="term" value="F:cis-regulatory region sequence-specific DNA binding"/>
    <property type="evidence" value="ECO:0007669"/>
    <property type="project" value="InterPro"/>
</dbReference>
<evidence type="ECO:0000256" key="3">
    <source>
        <dbReference type="ARBA" id="ARBA00023125"/>
    </source>
</evidence>
<dbReference type="SUPFAM" id="SSF55455">
    <property type="entry name" value="SRF-like"/>
    <property type="match status" value="1"/>
</dbReference>
<dbReference type="SMART" id="SM00432">
    <property type="entry name" value="MADS"/>
    <property type="match status" value="1"/>
</dbReference>
<comment type="caution">
    <text evidence="7">The sequence shown here is derived from an EMBL/GenBank/DDBJ whole genome shotgun (WGS) entry which is preliminary data.</text>
</comment>
<dbReference type="GO" id="GO:0000981">
    <property type="term" value="F:DNA-binding transcription factor activity, RNA polymerase II-specific"/>
    <property type="evidence" value="ECO:0007669"/>
    <property type="project" value="InterPro"/>
</dbReference>
<protein>
    <recommendedName>
        <fullName evidence="6">MADS-box domain-containing protein</fullName>
    </recommendedName>
</protein>
<evidence type="ECO:0000256" key="2">
    <source>
        <dbReference type="ARBA" id="ARBA00023015"/>
    </source>
</evidence>
<comment type="subcellular location">
    <subcellularLocation>
        <location evidence="1">Nucleus</location>
    </subcellularLocation>
</comment>
<reference evidence="7" key="1">
    <citation type="submission" date="2024-03" db="EMBL/GenBank/DDBJ databases">
        <title>WGS assembly of Saponaria officinalis var. Norfolk2.</title>
        <authorList>
            <person name="Jenkins J."/>
            <person name="Shu S."/>
            <person name="Grimwood J."/>
            <person name="Barry K."/>
            <person name="Goodstein D."/>
            <person name="Schmutz J."/>
            <person name="Leebens-Mack J."/>
            <person name="Osbourn A."/>
        </authorList>
    </citation>
    <scope>NUCLEOTIDE SEQUENCE [LARGE SCALE GENOMIC DNA]</scope>
    <source>
        <strain evidence="7">JIC</strain>
    </source>
</reference>
<dbReference type="InterPro" id="IPR050142">
    <property type="entry name" value="MADS-box/MEF2_TF"/>
</dbReference>
<dbReference type="GO" id="GO:0045944">
    <property type="term" value="P:positive regulation of transcription by RNA polymerase II"/>
    <property type="evidence" value="ECO:0007669"/>
    <property type="project" value="InterPro"/>
</dbReference>
<evidence type="ECO:0000313" key="7">
    <source>
        <dbReference type="EMBL" id="KAK9672123.1"/>
    </source>
</evidence>
<dbReference type="GO" id="GO:0005634">
    <property type="term" value="C:nucleus"/>
    <property type="evidence" value="ECO:0007669"/>
    <property type="project" value="UniProtKB-SubCell"/>
</dbReference>
<dbReference type="InterPro" id="IPR036879">
    <property type="entry name" value="TF_MADSbox_sf"/>
</dbReference>
<gene>
    <name evidence="7" type="ORF">RND81_12G078100</name>
</gene>
<dbReference type="InterPro" id="IPR033897">
    <property type="entry name" value="SRF-like_MADS-box"/>
</dbReference>
<keyword evidence="2" id="KW-0805">Transcription regulation</keyword>
<keyword evidence="8" id="KW-1185">Reference proteome</keyword>
<dbReference type="EMBL" id="JBDFQZ010000012">
    <property type="protein sequence ID" value="KAK9672123.1"/>
    <property type="molecule type" value="Genomic_DNA"/>
</dbReference>
<dbReference type="PANTHER" id="PTHR48019">
    <property type="entry name" value="SERUM RESPONSE FACTOR HOMOLOG"/>
    <property type="match status" value="1"/>
</dbReference>
<dbReference type="PROSITE" id="PS50066">
    <property type="entry name" value="MADS_BOX_2"/>
    <property type="match status" value="1"/>
</dbReference>
<dbReference type="AlphaFoldDB" id="A0AAW1H7V7"/>